<keyword evidence="1" id="KW-0472">Membrane</keyword>
<feature type="transmembrane region" description="Helical" evidence="1">
    <location>
        <begin position="25"/>
        <end position="44"/>
    </location>
</feature>
<keyword evidence="1" id="KW-1133">Transmembrane helix</keyword>
<evidence type="ECO:0000313" key="3">
    <source>
        <dbReference type="Proteomes" id="UP000180246"/>
    </source>
</evidence>
<protein>
    <submittedName>
        <fullName evidence="2">Uncharacterized protein</fullName>
    </submittedName>
</protein>
<dbReference type="EMBL" id="JRYB01000001">
    <property type="protein sequence ID" value="OIJ42214.1"/>
    <property type="molecule type" value="Genomic_DNA"/>
</dbReference>
<keyword evidence="1" id="KW-0812">Transmembrane</keyword>
<reference evidence="2 3" key="1">
    <citation type="submission" date="2014-10" db="EMBL/GenBank/DDBJ databases">
        <authorList>
            <person name="Seo M.-J."/>
            <person name="Seok Y.J."/>
            <person name="Cha I.-T."/>
        </authorList>
    </citation>
    <scope>NUCLEOTIDE SEQUENCE [LARGE SCALE GENOMIC DNA]</scope>
    <source>
        <strain evidence="2 3">NEU</strain>
    </source>
</reference>
<sequence>MIPLATAVAAPAVAAASYRALAAGILVLVSLLLAGAAGWVANGWRHGAELADLQRAHAEFRATLSETALADVQADAATIRQAATEFATIQSTLAPRMTALTKELRNAKPLPADCRPDPVRVRNLDAAIDAANKSIPR</sequence>
<comment type="caution">
    <text evidence="2">The sequence shown here is derived from an EMBL/GenBank/DDBJ whole genome shotgun (WGS) entry which is preliminary data.</text>
</comment>
<organism evidence="2 3">
    <name type="scientific">Massilia timonae</name>
    <dbReference type="NCBI Taxonomy" id="47229"/>
    <lineage>
        <taxon>Bacteria</taxon>
        <taxon>Pseudomonadati</taxon>
        <taxon>Pseudomonadota</taxon>
        <taxon>Betaproteobacteria</taxon>
        <taxon>Burkholderiales</taxon>
        <taxon>Oxalobacteraceae</taxon>
        <taxon>Telluria group</taxon>
        <taxon>Massilia</taxon>
    </lineage>
</organism>
<dbReference type="RefSeq" id="WP_071363492.1">
    <property type="nucleotide sequence ID" value="NZ_JRYB01000001.1"/>
</dbReference>
<evidence type="ECO:0000313" key="2">
    <source>
        <dbReference type="EMBL" id="OIJ42214.1"/>
    </source>
</evidence>
<evidence type="ECO:0000256" key="1">
    <source>
        <dbReference type="SAM" id="Phobius"/>
    </source>
</evidence>
<proteinExistence type="predicted"/>
<name>A0A1S2NC13_9BURK</name>
<gene>
    <name evidence="2" type="ORF">LO55_5004</name>
</gene>
<dbReference type="AlphaFoldDB" id="A0A1S2NC13"/>
<dbReference type="Proteomes" id="UP000180246">
    <property type="component" value="Unassembled WGS sequence"/>
</dbReference>
<accession>A0A1S2NC13</accession>